<dbReference type="InterPro" id="IPR004838">
    <property type="entry name" value="NHTrfase_class1_PyrdxlP-BS"/>
</dbReference>
<accession>A0A9P0D9T6</accession>
<evidence type="ECO:0000256" key="7">
    <source>
        <dbReference type="ARBA" id="ARBA00022576"/>
    </source>
</evidence>
<dbReference type="PRINTS" id="PR00753">
    <property type="entry name" value="ACCSYNTHASE"/>
</dbReference>
<dbReference type="FunFam" id="3.40.640.10:FF:000048">
    <property type="entry name" value="tyrosine aminotransferase"/>
    <property type="match status" value="1"/>
</dbReference>
<reference evidence="16" key="1">
    <citation type="submission" date="2022-01" db="EMBL/GenBank/DDBJ databases">
        <authorList>
            <person name="King R."/>
        </authorList>
    </citation>
    <scope>NUCLEOTIDE SEQUENCE</scope>
</reference>
<comment type="subunit">
    <text evidence="4">Homodimer.</text>
</comment>
<keyword evidence="11" id="KW-0585">Phenylalanine catabolism</keyword>
<dbReference type="InterPro" id="IPR004839">
    <property type="entry name" value="Aminotransferase_I/II_large"/>
</dbReference>
<evidence type="ECO:0000256" key="14">
    <source>
        <dbReference type="PIRSR" id="PIRSR000517-1"/>
    </source>
</evidence>
<dbReference type="GO" id="GO:0006572">
    <property type="term" value="P:L-tyrosine catabolic process"/>
    <property type="evidence" value="ECO:0007669"/>
    <property type="project" value="UniProtKB-KW"/>
</dbReference>
<dbReference type="Pfam" id="PF00155">
    <property type="entry name" value="Aminotran_1_2"/>
    <property type="match status" value="1"/>
</dbReference>
<name>A0A9P0D9T6_9CUCU</name>
<evidence type="ECO:0000256" key="9">
    <source>
        <dbReference type="ARBA" id="ARBA00022878"/>
    </source>
</evidence>
<evidence type="ECO:0000256" key="3">
    <source>
        <dbReference type="ARBA" id="ARBA00007441"/>
    </source>
</evidence>
<dbReference type="CDD" id="cd00609">
    <property type="entry name" value="AAT_like"/>
    <property type="match status" value="1"/>
</dbReference>
<evidence type="ECO:0000256" key="10">
    <source>
        <dbReference type="ARBA" id="ARBA00022898"/>
    </source>
</evidence>
<dbReference type="OrthoDB" id="7042322at2759"/>
<dbReference type="PANTHER" id="PTHR45744">
    <property type="entry name" value="TYROSINE AMINOTRANSFERASE"/>
    <property type="match status" value="1"/>
</dbReference>
<evidence type="ECO:0000313" key="16">
    <source>
        <dbReference type="EMBL" id="CAH1114311.1"/>
    </source>
</evidence>
<feature type="modified residue" description="N6-(pyridoxal phosphate)lysine" evidence="14">
    <location>
        <position position="265"/>
    </location>
</feature>
<dbReference type="InterPro" id="IPR005957">
    <property type="entry name" value="Tyrosine_aminoTrfase"/>
</dbReference>
<dbReference type="PANTHER" id="PTHR45744:SF2">
    <property type="entry name" value="TYROSINE AMINOTRANSFERASE"/>
    <property type="match status" value="1"/>
</dbReference>
<evidence type="ECO:0000256" key="8">
    <source>
        <dbReference type="ARBA" id="ARBA00022679"/>
    </source>
</evidence>
<keyword evidence="17" id="KW-1185">Reference proteome</keyword>
<dbReference type="InterPro" id="IPR015424">
    <property type="entry name" value="PyrdxlP-dep_Trfase"/>
</dbReference>
<evidence type="ECO:0000256" key="2">
    <source>
        <dbReference type="ARBA" id="ARBA00005203"/>
    </source>
</evidence>
<evidence type="ECO:0000256" key="6">
    <source>
        <dbReference type="ARBA" id="ARBA00015959"/>
    </source>
</evidence>
<keyword evidence="7" id="KW-0032">Aminotransferase</keyword>
<feature type="domain" description="Aminotransferase class I/classII large" evidence="15">
    <location>
        <begin position="54"/>
        <end position="417"/>
    </location>
</feature>
<dbReference type="Proteomes" id="UP001153636">
    <property type="component" value="Chromosome 8"/>
</dbReference>
<dbReference type="GO" id="GO:0004838">
    <property type="term" value="F:L-tyrosine-2-oxoglutarate transaminase activity"/>
    <property type="evidence" value="ECO:0007669"/>
    <property type="project" value="InterPro"/>
</dbReference>
<dbReference type="SUPFAM" id="SSF53383">
    <property type="entry name" value="PLP-dependent transferases"/>
    <property type="match status" value="1"/>
</dbReference>
<evidence type="ECO:0000256" key="13">
    <source>
        <dbReference type="ARBA" id="ARBA00047798"/>
    </source>
</evidence>
<dbReference type="GO" id="GO:0006559">
    <property type="term" value="P:L-phenylalanine catabolic process"/>
    <property type="evidence" value="ECO:0007669"/>
    <property type="project" value="UniProtKB-KW"/>
</dbReference>
<dbReference type="NCBIfam" id="TIGR01265">
    <property type="entry name" value="tyr_nico_aTase"/>
    <property type="match status" value="1"/>
</dbReference>
<comment type="pathway">
    <text evidence="2">Amino-acid degradation; L-phenylalanine degradation; acetoacetate and fumarate from L-phenylalanine: step 2/6.</text>
</comment>
<sequence>MHDRKFEKKESISIIEDQKLEVWDIQPSTSAKNCRNFIREIVDNLDLQPNPEKPVIALSIGDPTVYGNLKAAKETVEAVKAVLEDGLFNGYVASSGHQDSKEAVAEYLSQNNNVEIDEKDVILCSGCSSSLEHCITVLADGAKNHNIIIPRPGFPIYRTLAEHIGVEVRYYNLIPENNWEADLDHLESQIDEKTAAIVLNNPSNPCGSSFSEDHLRNILEIAYRYRIPVIADEIYENLVFPGEKFISTASLNSGVPILICGGIAKRFLVPGWRLGWIIVHDEFGVLGSVRKALNSLTQRIIGSNTLIQGALPAILRNTPQSFFESLINTLAKNAGIAHDRFQNTKGLTPFMPQGTMYMLVEVQMEKFPMFENGLQFAQKMMEEESVFCLPGECFAISGFLRIVLTVPEDVLEEACTRMEA</sequence>
<keyword evidence="10" id="KW-0663">Pyridoxal phosphate</keyword>
<dbReference type="Gene3D" id="3.90.1150.10">
    <property type="entry name" value="Aspartate Aminotransferase, domain 1"/>
    <property type="match status" value="1"/>
</dbReference>
<dbReference type="AlphaFoldDB" id="A0A9P0D9T6"/>
<evidence type="ECO:0000259" key="15">
    <source>
        <dbReference type="Pfam" id="PF00155"/>
    </source>
</evidence>
<dbReference type="PIRSF" id="PIRSF000517">
    <property type="entry name" value="Tyr_transaminase"/>
    <property type="match status" value="1"/>
</dbReference>
<evidence type="ECO:0000313" key="17">
    <source>
        <dbReference type="Proteomes" id="UP001153636"/>
    </source>
</evidence>
<protein>
    <recommendedName>
        <fullName evidence="6">Tyrosine aminotransferase</fullName>
        <ecNumber evidence="5">2.6.1.5</ecNumber>
    </recommendedName>
    <alternativeName>
        <fullName evidence="12">L-tyrosine:2-oxoglutarate aminotransferase</fullName>
    </alternativeName>
</protein>
<dbReference type="InterPro" id="IPR015421">
    <property type="entry name" value="PyrdxlP-dep_Trfase_major"/>
</dbReference>
<comment type="catalytic activity">
    <reaction evidence="13">
        <text>L-tyrosine + 2-oxoglutarate = 3-(4-hydroxyphenyl)pyruvate + L-glutamate</text>
        <dbReference type="Rhea" id="RHEA:15093"/>
        <dbReference type="ChEBI" id="CHEBI:16810"/>
        <dbReference type="ChEBI" id="CHEBI:29985"/>
        <dbReference type="ChEBI" id="CHEBI:36242"/>
        <dbReference type="ChEBI" id="CHEBI:58315"/>
        <dbReference type="EC" id="2.6.1.5"/>
    </reaction>
</comment>
<dbReference type="EC" id="2.6.1.5" evidence="5"/>
<evidence type="ECO:0000256" key="1">
    <source>
        <dbReference type="ARBA" id="ARBA00001933"/>
    </source>
</evidence>
<evidence type="ECO:0000256" key="11">
    <source>
        <dbReference type="ARBA" id="ARBA00023232"/>
    </source>
</evidence>
<dbReference type="PROSITE" id="PS00105">
    <property type="entry name" value="AA_TRANSFER_CLASS_1"/>
    <property type="match status" value="1"/>
</dbReference>
<gene>
    <name evidence="16" type="ORF">PSYICH_LOCUS14694</name>
</gene>
<evidence type="ECO:0000256" key="4">
    <source>
        <dbReference type="ARBA" id="ARBA00011738"/>
    </source>
</evidence>
<keyword evidence="9" id="KW-0828">Tyrosine catabolism</keyword>
<feature type="non-terminal residue" evidence="16">
    <location>
        <position position="420"/>
    </location>
</feature>
<proteinExistence type="inferred from homology"/>
<dbReference type="GO" id="GO:0030170">
    <property type="term" value="F:pyridoxal phosphate binding"/>
    <property type="evidence" value="ECO:0007669"/>
    <property type="project" value="InterPro"/>
</dbReference>
<dbReference type="InterPro" id="IPR015422">
    <property type="entry name" value="PyrdxlP-dep_Trfase_small"/>
</dbReference>
<dbReference type="EMBL" id="OV651820">
    <property type="protein sequence ID" value="CAH1114311.1"/>
    <property type="molecule type" value="Genomic_DNA"/>
</dbReference>
<organism evidence="16 17">
    <name type="scientific">Psylliodes chrysocephalus</name>
    <dbReference type="NCBI Taxonomy" id="3402493"/>
    <lineage>
        <taxon>Eukaryota</taxon>
        <taxon>Metazoa</taxon>
        <taxon>Ecdysozoa</taxon>
        <taxon>Arthropoda</taxon>
        <taxon>Hexapoda</taxon>
        <taxon>Insecta</taxon>
        <taxon>Pterygota</taxon>
        <taxon>Neoptera</taxon>
        <taxon>Endopterygota</taxon>
        <taxon>Coleoptera</taxon>
        <taxon>Polyphaga</taxon>
        <taxon>Cucujiformia</taxon>
        <taxon>Chrysomeloidea</taxon>
        <taxon>Chrysomelidae</taxon>
        <taxon>Galerucinae</taxon>
        <taxon>Alticini</taxon>
        <taxon>Psylliodes</taxon>
    </lineage>
</organism>
<evidence type="ECO:0000256" key="12">
    <source>
        <dbReference type="ARBA" id="ARBA00031696"/>
    </source>
</evidence>
<dbReference type="Gene3D" id="3.40.640.10">
    <property type="entry name" value="Type I PLP-dependent aspartate aminotransferase-like (Major domain)"/>
    <property type="match status" value="1"/>
</dbReference>
<keyword evidence="8" id="KW-0808">Transferase</keyword>
<dbReference type="NCBIfam" id="TIGR01264">
    <property type="entry name" value="tyr_amTase_E"/>
    <property type="match status" value="1"/>
</dbReference>
<comment type="cofactor">
    <cofactor evidence="1 14">
        <name>pyridoxal 5'-phosphate</name>
        <dbReference type="ChEBI" id="CHEBI:597326"/>
    </cofactor>
</comment>
<evidence type="ECO:0000256" key="5">
    <source>
        <dbReference type="ARBA" id="ARBA00012749"/>
    </source>
</evidence>
<comment type="similarity">
    <text evidence="3">Belongs to the class-I pyridoxal-phosphate-dependent aminotransferase family.</text>
</comment>
<dbReference type="InterPro" id="IPR005958">
    <property type="entry name" value="TyrNic_aminoTrfase"/>
</dbReference>